<feature type="region of interest" description="Disordered" evidence="1">
    <location>
        <begin position="688"/>
        <end position="713"/>
    </location>
</feature>
<name>A0AAD5JRN8_9FUNG</name>
<feature type="region of interest" description="Disordered" evidence="1">
    <location>
        <begin position="485"/>
        <end position="512"/>
    </location>
</feature>
<feature type="region of interest" description="Disordered" evidence="1">
    <location>
        <begin position="614"/>
        <end position="639"/>
    </location>
</feature>
<evidence type="ECO:0000256" key="1">
    <source>
        <dbReference type="SAM" id="MobiDB-lite"/>
    </source>
</evidence>
<organism evidence="2 3">
    <name type="scientific">Phascolomyces articulosus</name>
    <dbReference type="NCBI Taxonomy" id="60185"/>
    <lineage>
        <taxon>Eukaryota</taxon>
        <taxon>Fungi</taxon>
        <taxon>Fungi incertae sedis</taxon>
        <taxon>Mucoromycota</taxon>
        <taxon>Mucoromycotina</taxon>
        <taxon>Mucoromycetes</taxon>
        <taxon>Mucorales</taxon>
        <taxon>Lichtheimiaceae</taxon>
        <taxon>Phascolomyces</taxon>
    </lineage>
</organism>
<feature type="compositionally biased region" description="Polar residues" evidence="1">
    <location>
        <begin position="447"/>
        <end position="457"/>
    </location>
</feature>
<reference evidence="2" key="1">
    <citation type="journal article" date="2022" name="IScience">
        <title>Evolution of zygomycete secretomes and the origins of terrestrial fungal ecologies.</title>
        <authorList>
            <person name="Chang Y."/>
            <person name="Wang Y."/>
            <person name="Mondo S."/>
            <person name="Ahrendt S."/>
            <person name="Andreopoulos W."/>
            <person name="Barry K."/>
            <person name="Beard J."/>
            <person name="Benny G.L."/>
            <person name="Blankenship S."/>
            <person name="Bonito G."/>
            <person name="Cuomo C."/>
            <person name="Desiro A."/>
            <person name="Gervers K.A."/>
            <person name="Hundley H."/>
            <person name="Kuo A."/>
            <person name="LaButti K."/>
            <person name="Lang B.F."/>
            <person name="Lipzen A."/>
            <person name="O'Donnell K."/>
            <person name="Pangilinan J."/>
            <person name="Reynolds N."/>
            <person name="Sandor L."/>
            <person name="Smith M.E."/>
            <person name="Tsang A."/>
            <person name="Grigoriev I.V."/>
            <person name="Stajich J.E."/>
            <person name="Spatafora J.W."/>
        </authorList>
    </citation>
    <scope>NUCLEOTIDE SEQUENCE</scope>
    <source>
        <strain evidence="2">RSA 2281</strain>
    </source>
</reference>
<feature type="compositionally biased region" description="Polar residues" evidence="1">
    <location>
        <begin position="621"/>
        <end position="639"/>
    </location>
</feature>
<comment type="caution">
    <text evidence="2">The sequence shown here is derived from an EMBL/GenBank/DDBJ whole genome shotgun (WGS) entry which is preliminary data.</text>
</comment>
<feature type="region of interest" description="Disordered" evidence="1">
    <location>
        <begin position="555"/>
        <end position="576"/>
    </location>
</feature>
<keyword evidence="3" id="KW-1185">Reference proteome</keyword>
<accession>A0AAD5JRN8</accession>
<feature type="compositionally biased region" description="Basic and acidic residues" evidence="1">
    <location>
        <begin position="485"/>
        <end position="498"/>
    </location>
</feature>
<dbReference type="SUPFAM" id="SSF53098">
    <property type="entry name" value="Ribonuclease H-like"/>
    <property type="match status" value="1"/>
</dbReference>
<feature type="region of interest" description="Disordered" evidence="1">
    <location>
        <begin position="68"/>
        <end position="88"/>
    </location>
</feature>
<evidence type="ECO:0008006" key="4">
    <source>
        <dbReference type="Google" id="ProtNLM"/>
    </source>
</evidence>
<feature type="region of interest" description="Disordered" evidence="1">
    <location>
        <begin position="762"/>
        <end position="818"/>
    </location>
</feature>
<dbReference type="InterPro" id="IPR012337">
    <property type="entry name" value="RNaseH-like_sf"/>
</dbReference>
<feature type="compositionally biased region" description="Low complexity" evidence="1">
    <location>
        <begin position="809"/>
        <end position="818"/>
    </location>
</feature>
<dbReference type="Gene3D" id="3.30.420.10">
    <property type="entry name" value="Ribonuclease H-like superfamily/Ribonuclease H"/>
    <property type="match status" value="2"/>
</dbReference>
<dbReference type="InterPro" id="IPR036397">
    <property type="entry name" value="RNaseH_sf"/>
</dbReference>
<dbReference type="Proteomes" id="UP001209540">
    <property type="component" value="Unassembled WGS sequence"/>
</dbReference>
<feature type="compositionally biased region" description="Polar residues" evidence="1">
    <location>
        <begin position="78"/>
        <end position="88"/>
    </location>
</feature>
<dbReference type="GO" id="GO:0003676">
    <property type="term" value="F:nucleic acid binding"/>
    <property type="evidence" value="ECO:0007669"/>
    <property type="project" value="InterPro"/>
</dbReference>
<sequence length="1076" mass="122053">MSALPPTSALSMHDYWKSTVFACETALSLLKPFEHNDHYLVDNVLAPLRQLVGHGRNYEAMKAYQPPMHADTRDDNQPHTVTTTTRPFPSQYQSRIRKTVQLNFDPRTTWDIESNDTVHVHTYIQNNPTGQVTCKAIMTVEQLDAAIPIIQKAPCLGLDCEFLGLKKALPELQVLQIAVSSTLGYAIMVNHIGADKVYQRLGPILEEEFELNDDTTTTTTTNDDNSSRPSRLLLGWAFRADAQAIEASFRKIKLTRVLDLQAKIQSLETEQLNLASAMIRYCQRWDGLEEFSKAKQLGDTFQFTGPECIWLHSPLPPEALVYAVFDVVSLVALHEQTKWQPTLVNHYWPNTVISTYGRKALEKWYRQKIMAQQEPINPHLQQGQLQSQQQQGQETSGYISLVETPASVPPKIPVSTKKAGKAKVTASASHHHHYQTFSSGTTTNTTRAVPSSSSQGRSPKPFGWDDENPQYTADMEEAIRRSKQEYLHKQQSPTEERIIGTLDEPSGSGSSFHCETIDFNDMPEEYTTTAPEEEEEDYHLEGGDEVIEYGSYQRREQQKNFDGPEEDPPFENKTDNNLHFADDIYDDSQKKKEVGQLGGWGSSDEIQETNWISQAKPKEPNGQQQPVPISTTKGKGTTMPSTFSETIHQAYHQHAEGEFAWTMRPEDETWSKLAEDSRKGWRKRKMTAMTQQTYDGQDEKQGRTGSKGRNGIGAEKTTKFQTSTHFGLGSWAYDEKDSWDTKNEQPQAMRMPLRNIPKVKVKGKNRQRGPRVVNPYDDMMSSSDEDESDEDISMSDTDDASSLYGTQKINNNNNSINNKVPIDETYRDDLHLDGESVHVHLIQNDLQLSTVQLNNEKDFSLHTYHQDGSPQQLQSKVVFITPLLRQVVHREGTIEVLLKGLQIYVAATEESYTLLTDRLLNRNQEIQHSELGHVLVDPSVTRVVWGITIVERQIQERLGFSLGPCIDLAWVFNEMFGSPENPITFNKALDMGLQNTKNRDIYHDLSETYHSRKKFSGSPWDQERLQSSVLHYSAMQGWLLSALFQFVQSVPEIQVNKFILPPESTVASTIQYTIAT</sequence>
<evidence type="ECO:0000313" key="2">
    <source>
        <dbReference type="EMBL" id="KAI9250451.1"/>
    </source>
</evidence>
<reference evidence="2" key="2">
    <citation type="submission" date="2023-02" db="EMBL/GenBank/DDBJ databases">
        <authorList>
            <consortium name="DOE Joint Genome Institute"/>
            <person name="Mondo S.J."/>
            <person name="Chang Y."/>
            <person name="Wang Y."/>
            <person name="Ahrendt S."/>
            <person name="Andreopoulos W."/>
            <person name="Barry K."/>
            <person name="Beard J."/>
            <person name="Benny G.L."/>
            <person name="Blankenship S."/>
            <person name="Bonito G."/>
            <person name="Cuomo C."/>
            <person name="Desiro A."/>
            <person name="Gervers K.A."/>
            <person name="Hundley H."/>
            <person name="Kuo A."/>
            <person name="LaButti K."/>
            <person name="Lang B.F."/>
            <person name="Lipzen A."/>
            <person name="O'Donnell K."/>
            <person name="Pangilinan J."/>
            <person name="Reynolds N."/>
            <person name="Sandor L."/>
            <person name="Smith M.W."/>
            <person name="Tsang A."/>
            <person name="Grigoriev I.V."/>
            <person name="Stajich J.E."/>
            <person name="Spatafora J.W."/>
        </authorList>
    </citation>
    <scope>NUCLEOTIDE SEQUENCE</scope>
    <source>
        <strain evidence="2">RSA 2281</strain>
    </source>
</reference>
<feature type="compositionally biased region" description="Acidic residues" evidence="1">
    <location>
        <begin position="783"/>
        <end position="799"/>
    </location>
</feature>
<gene>
    <name evidence="2" type="ORF">BDA99DRAFT_522548</name>
</gene>
<proteinExistence type="predicted"/>
<protein>
    <recommendedName>
        <fullName evidence="4">3'-5' exonuclease domain-containing protein</fullName>
    </recommendedName>
</protein>
<dbReference type="EMBL" id="JAIXMP010000032">
    <property type="protein sequence ID" value="KAI9250451.1"/>
    <property type="molecule type" value="Genomic_DNA"/>
</dbReference>
<dbReference type="AlphaFoldDB" id="A0AAD5JRN8"/>
<evidence type="ECO:0000313" key="3">
    <source>
        <dbReference type="Proteomes" id="UP001209540"/>
    </source>
</evidence>
<feature type="region of interest" description="Disordered" evidence="1">
    <location>
        <begin position="409"/>
        <end position="469"/>
    </location>
</feature>